<dbReference type="RefSeq" id="WP_244752871.1">
    <property type="nucleotide sequence ID" value="NZ_CP095074.1"/>
</dbReference>
<feature type="domain" description="Polymerase nucleotidyl transferase" evidence="8">
    <location>
        <begin position="32"/>
        <end position="102"/>
    </location>
</feature>
<evidence type="ECO:0000256" key="2">
    <source>
        <dbReference type="ARBA" id="ARBA00022448"/>
    </source>
</evidence>
<protein>
    <submittedName>
        <fullName evidence="10">Cation transporter</fullName>
    </submittedName>
</protein>
<keyword evidence="3 6" id="KW-0812">Transmembrane</keyword>
<reference evidence="10 11" key="1">
    <citation type="submission" date="2022-04" db="EMBL/GenBank/DDBJ databases">
        <title>Halobacillus sp. isolated from saltern.</title>
        <authorList>
            <person name="Won M."/>
            <person name="Lee C.-M."/>
            <person name="Woen H.-Y."/>
            <person name="Kwon S.-W."/>
        </authorList>
    </citation>
    <scope>NUCLEOTIDE SEQUENCE [LARGE SCALE GENOMIC DNA]</scope>
    <source>
        <strain evidence="10 11">SSTM10-2</strain>
    </source>
</reference>
<dbReference type="InterPro" id="IPR036837">
    <property type="entry name" value="Cation_efflux_CTD_sf"/>
</dbReference>
<dbReference type="InterPro" id="IPR040177">
    <property type="entry name" value="SLC30A9"/>
</dbReference>
<evidence type="ECO:0000259" key="9">
    <source>
        <dbReference type="Pfam" id="PF16916"/>
    </source>
</evidence>
<dbReference type="EMBL" id="CP095074">
    <property type="protein sequence ID" value="UOQ93269.1"/>
    <property type="molecule type" value="Genomic_DNA"/>
</dbReference>
<feature type="transmembrane region" description="Helical" evidence="6">
    <location>
        <begin position="151"/>
        <end position="171"/>
    </location>
</feature>
<gene>
    <name evidence="10" type="ORF">MUO14_23310</name>
</gene>
<keyword evidence="11" id="KW-1185">Reference proteome</keyword>
<feature type="transmembrane region" description="Helical" evidence="6">
    <location>
        <begin position="208"/>
        <end position="229"/>
    </location>
</feature>
<keyword evidence="2" id="KW-0813">Transport</keyword>
<evidence type="ECO:0000256" key="3">
    <source>
        <dbReference type="ARBA" id="ARBA00022692"/>
    </source>
</evidence>
<dbReference type="Proteomes" id="UP000831880">
    <property type="component" value="Chromosome"/>
</dbReference>
<proteinExistence type="predicted"/>
<dbReference type="Pfam" id="PF16916">
    <property type="entry name" value="ZT_dimer"/>
    <property type="match status" value="1"/>
</dbReference>
<feature type="domain" description="Cation efflux protein cytoplasmic" evidence="9">
    <location>
        <begin position="271"/>
        <end position="342"/>
    </location>
</feature>
<dbReference type="InterPro" id="IPR027470">
    <property type="entry name" value="Cation_efflux_CTD"/>
</dbReference>
<dbReference type="InterPro" id="IPR027469">
    <property type="entry name" value="Cation_efflux_TMD_sf"/>
</dbReference>
<accession>A0ABY4GZF8</accession>
<organism evidence="10 11">
    <name type="scientific">Halobacillus shinanisalinarum</name>
    <dbReference type="NCBI Taxonomy" id="2932258"/>
    <lineage>
        <taxon>Bacteria</taxon>
        <taxon>Bacillati</taxon>
        <taxon>Bacillota</taxon>
        <taxon>Bacilli</taxon>
        <taxon>Bacillales</taxon>
        <taxon>Bacillaceae</taxon>
        <taxon>Halobacillus</taxon>
    </lineage>
</organism>
<dbReference type="SUPFAM" id="SSF81301">
    <property type="entry name" value="Nucleotidyltransferase"/>
    <property type="match status" value="1"/>
</dbReference>
<dbReference type="PANTHER" id="PTHR13414">
    <property type="entry name" value="HUEL-CATION TRANSPORTER"/>
    <property type="match status" value="1"/>
</dbReference>
<dbReference type="SUPFAM" id="SSF160240">
    <property type="entry name" value="Cation efflux protein cytoplasmic domain-like"/>
    <property type="match status" value="1"/>
</dbReference>
<keyword evidence="5 6" id="KW-0472">Membrane</keyword>
<evidence type="ECO:0000256" key="4">
    <source>
        <dbReference type="ARBA" id="ARBA00022989"/>
    </source>
</evidence>
<comment type="subcellular location">
    <subcellularLocation>
        <location evidence="1">Membrane</location>
        <topology evidence="1">Multi-pass membrane protein</topology>
    </subcellularLocation>
</comment>
<keyword evidence="4 6" id="KW-1133">Transmembrane helix</keyword>
<dbReference type="CDD" id="cd05403">
    <property type="entry name" value="NT_KNTase_like"/>
    <property type="match status" value="1"/>
</dbReference>
<sequence length="359" mass="40055">MSDHWETCQPTTYDFVHSLMDEIKYILVDNLIGLYLHGSLAMGGFNPANSDIDLLGVTRVPLANEDVLKLKKLLLKKSNQPFPIEISFLNKKQLREWQHPSQFDFHFSEFWRNDFENQSKLGAVLIVGILAYETVKKGIHHIINPPESGSWFWLNISVLGVAAILESVVLLKAMREITRDMAGGDIKGFKVVTESFKNMGDAKPATKLVFLEDMVATGGAVIAILSIVIGTYTPFHEAEGYASVLIGLMLFYVVGRVFLDNAAGVLGVSDEKMEKKIGELVFAETHVKDIQELMVIKEGEELHVELKVEFDPDMSIAKAADVLDDIEKKILNEKGVTEVIIESDKDDKVRSWNNSGEGT</sequence>
<dbReference type="Pfam" id="PF01545">
    <property type="entry name" value="Cation_efflux"/>
    <property type="match status" value="1"/>
</dbReference>
<feature type="domain" description="Cation efflux protein transmembrane" evidence="7">
    <location>
        <begin position="123"/>
        <end position="262"/>
    </location>
</feature>
<evidence type="ECO:0000259" key="7">
    <source>
        <dbReference type="Pfam" id="PF01545"/>
    </source>
</evidence>
<dbReference type="PANTHER" id="PTHR13414:SF9">
    <property type="entry name" value="PROTON-COUPLED ZINC ANTIPORTER SLC30A9, MITOCHONDRIAL"/>
    <property type="match status" value="1"/>
</dbReference>
<dbReference type="InterPro" id="IPR058533">
    <property type="entry name" value="Cation_efflux_TM"/>
</dbReference>
<dbReference type="Gene3D" id="3.30.70.1350">
    <property type="entry name" value="Cation efflux protein, cytoplasmic domain"/>
    <property type="match status" value="1"/>
</dbReference>
<name>A0ABY4GZF8_9BACI</name>
<evidence type="ECO:0000256" key="1">
    <source>
        <dbReference type="ARBA" id="ARBA00004141"/>
    </source>
</evidence>
<feature type="transmembrane region" description="Helical" evidence="6">
    <location>
        <begin position="241"/>
        <end position="259"/>
    </location>
</feature>
<dbReference type="Gene3D" id="3.30.460.10">
    <property type="entry name" value="Beta Polymerase, domain 2"/>
    <property type="match status" value="1"/>
</dbReference>
<evidence type="ECO:0000259" key="8">
    <source>
        <dbReference type="Pfam" id="PF01909"/>
    </source>
</evidence>
<evidence type="ECO:0000313" key="11">
    <source>
        <dbReference type="Proteomes" id="UP000831880"/>
    </source>
</evidence>
<evidence type="ECO:0000313" key="10">
    <source>
        <dbReference type="EMBL" id="UOQ93269.1"/>
    </source>
</evidence>
<dbReference type="Pfam" id="PF01909">
    <property type="entry name" value="NTP_transf_2"/>
    <property type="match status" value="1"/>
</dbReference>
<dbReference type="SUPFAM" id="SSF161111">
    <property type="entry name" value="Cation efflux protein transmembrane domain-like"/>
    <property type="match status" value="1"/>
</dbReference>
<dbReference type="InterPro" id="IPR002934">
    <property type="entry name" value="Polymerase_NTP_transf_dom"/>
</dbReference>
<dbReference type="InterPro" id="IPR043519">
    <property type="entry name" value="NT_sf"/>
</dbReference>
<evidence type="ECO:0000256" key="5">
    <source>
        <dbReference type="ARBA" id="ARBA00023136"/>
    </source>
</evidence>
<evidence type="ECO:0000256" key="6">
    <source>
        <dbReference type="SAM" id="Phobius"/>
    </source>
</evidence>